<proteinExistence type="predicted"/>
<dbReference type="EMBL" id="FMWP01000048">
    <property type="protein sequence ID" value="SCZ93694.1"/>
    <property type="molecule type" value="Genomic_DNA"/>
</dbReference>
<dbReference type="Pfam" id="PF00173">
    <property type="entry name" value="Cyt-b5"/>
    <property type="match status" value="1"/>
</dbReference>
<feature type="domain" description="Cytochrome b5 heme-binding" evidence="1">
    <location>
        <begin position="30"/>
        <end position="65"/>
    </location>
</feature>
<evidence type="ECO:0000313" key="2">
    <source>
        <dbReference type="EMBL" id="SCZ93694.1"/>
    </source>
</evidence>
<name>A0A2X0MMV8_9BASI</name>
<organism evidence="2 3">
    <name type="scientific">Microbotryum saponariae</name>
    <dbReference type="NCBI Taxonomy" id="289078"/>
    <lineage>
        <taxon>Eukaryota</taxon>
        <taxon>Fungi</taxon>
        <taxon>Dikarya</taxon>
        <taxon>Basidiomycota</taxon>
        <taxon>Pucciniomycotina</taxon>
        <taxon>Microbotryomycetes</taxon>
        <taxon>Microbotryales</taxon>
        <taxon>Microbotryaceae</taxon>
        <taxon>Microbotryum</taxon>
    </lineage>
</organism>
<evidence type="ECO:0000259" key="1">
    <source>
        <dbReference type="PROSITE" id="PS50255"/>
    </source>
</evidence>
<dbReference type="Proteomes" id="UP000249723">
    <property type="component" value="Unassembled WGS sequence"/>
</dbReference>
<dbReference type="InterPro" id="IPR001199">
    <property type="entry name" value="Cyt_B5-like_heme/steroid-bd"/>
</dbReference>
<keyword evidence="3" id="KW-1185">Reference proteome</keyword>
<gene>
    <name evidence="2" type="ORF">BZ3500_MVSOF-1268-A1-R1_CHR6-3G08826</name>
</gene>
<dbReference type="Gene3D" id="3.10.120.10">
    <property type="entry name" value="Cytochrome b5-like heme/steroid binding domain"/>
    <property type="match status" value="1"/>
</dbReference>
<sequence length="163" mass="18408">MGKRAWLVPSTRITQRTPRYRLPFSRSSLHQTFSAAEVTEHKSAESAWTIVDGGVYDVTEFLVRHVPRLWTWRITLAERRSCSSKVDRIECPNCVTQPAGFELKLILFTWSSSSSCGKDSSDSFWKFHSKKILTKTAAKMLIVSAPLHSYLDLSGSVEGQAKL</sequence>
<evidence type="ECO:0000313" key="3">
    <source>
        <dbReference type="Proteomes" id="UP000249723"/>
    </source>
</evidence>
<accession>A0A2X0MMV8</accession>
<protein>
    <submittedName>
        <fullName evidence="2">BZ3500_MvSof-1268-A1-R1_Chr6-3g08826 protein</fullName>
    </submittedName>
</protein>
<dbReference type="PROSITE" id="PS50255">
    <property type="entry name" value="CYTOCHROME_B5_2"/>
    <property type="match status" value="1"/>
</dbReference>
<reference evidence="3" key="1">
    <citation type="submission" date="2016-10" db="EMBL/GenBank/DDBJ databases">
        <authorList>
            <person name="Jeantristanb JTB J.-T."/>
            <person name="Ricardo R."/>
        </authorList>
    </citation>
    <scope>NUCLEOTIDE SEQUENCE [LARGE SCALE GENOMIC DNA]</scope>
</reference>
<dbReference type="SUPFAM" id="SSF55856">
    <property type="entry name" value="Cytochrome b5-like heme/steroid binding domain"/>
    <property type="match status" value="1"/>
</dbReference>
<dbReference type="AlphaFoldDB" id="A0A2X0MMV8"/>
<dbReference type="OrthoDB" id="260519at2759"/>
<dbReference type="STRING" id="289078.A0A2X0MMV8"/>
<dbReference type="SMART" id="SM01117">
    <property type="entry name" value="Cyt-b5"/>
    <property type="match status" value="1"/>
</dbReference>
<dbReference type="InterPro" id="IPR036400">
    <property type="entry name" value="Cyt_B5-like_heme/steroid_sf"/>
</dbReference>